<organism evidence="1 2">
    <name type="scientific">Paralvinella palmiformis</name>
    <dbReference type="NCBI Taxonomy" id="53620"/>
    <lineage>
        <taxon>Eukaryota</taxon>
        <taxon>Metazoa</taxon>
        <taxon>Spiralia</taxon>
        <taxon>Lophotrochozoa</taxon>
        <taxon>Annelida</taxon>
        <taxon>Polychaeta</taxon>
        <taxon>Sedentaria</taxon>
        <taxon>Canalipalpata</taxon>
        <taxon>Terebellida</taxon>
        <taxon>Terebelliformia</taxon>
        <taxon>Alvinellidae</taxon>
        <taxon>Paralvinella</taxon>
    </lineage>
</organism>
<dbReference type="GO" id="GO:0043248">
    <property type="term" value="P:proteasome assembly"/>
    <property type="evidence" value="ECO:0007669"/>
    <property type="project" value="InterPro"/>
</dbReference>
<dbReference type="InterPro" id="IPR053720">
    <property type="entry name" value="Psm_Assembly_Chaperone"/>
</dbReference>
<dbReference type="AlphaFoldDB" id="A0AAD9K4T6"/>
<dbReference type="Proteomes" id="UP001208570">
    <property type="component" value="Unassembled WGS sequence"/>
</dbReference>
<comment type="caution">
    <text evidence="1">The sequence shown here is derived from an EMBL/GenBank/DDBJ whole genome shotgun (WGS) entry which is preliminary data.</text>
</comment>
<sequence>MIRILRDFKPVLDLDLYTCEHMPEERITGSKVDLDLSAGSTYTYTGIYTGAYIINDVHTDVLYHVFEDKILIIITQFEKLGTLVLVSRDMVMDETRGELIYSTNVLLGKDEPEHHVIARGLACKVPTQKPILFSLGLKDTSPHMLITLCKILEDFLVDKDNKS</sequence>
<proteinExistence type="predicted"/>
<dbReference type="Pfam" id="PF10178">
    <property type="entry name" value="PAC3"/>
    <property type="match status" value="1"/>
</dbReference>
<dbReference type="Gene3D" id="3.30.230.90">
    <property type="match status" value="1"/>
</dbReference>
<dbReference type="InterPro" id="IPR018788">
    <property type="entry name" value="Proteasome_assmbl_chp_3"/>
</dbReference>
<accession>A0AAD9K4T6</accession>
<protein>
    <recommendedName>
        <fullName evidence="3">Proteasome assembly chaperone 3</fullName>
    </recommendedName>
</protein>
<evidence type="ECO:0008006" key="3">
    <source>
        <dbReference type="Google" id="ProtNLM"/>
    </source>
</evidence>
<reference evidence="1" key="1">
    <citation type="journal article" date="2023" name="Mol. Biol. Evol.">
        <title>Third-Generation Sequencing Reveals the Adaptive Role of the Epigenome in Three Deep-Sea Polychaetes.</title>
        <authorList>
            <person name="Perez M."/>
            <person name="Aroh O."/>
            <person name="Sun Y."/>
            <person name="Lan Y."/>
            <person name="Juniper S.K."/>
            <person name="Young C.R."/>
            <person name="Angers B."/>
            <person name="Qian P.Y."/>
        </authorList>
    </citation>
    <scope>NUCLEOTIDE SEQUENCE</scope>
    <source>
        <strain evidence="1">P08H-3</strain>
    </source>
</reference>
<dbReference type="EMBL" id="JAODUP010000062">
    <property type="protein sequence ID" value="KAK2164541.1"/>
    <property type="molecule type" value="Genomic_DNA"/>
</dbReference>
<dbReference type="PANTHER" id="PTHR31051:SF1">
    <property type="entry name" value="PROTEASOME ASSEMBLY CHAPERONE 3"/>
    <property type="match status" value="1"/>
</dbReference>
<gene>
    <name evidence="1" type="ORF">LSH36_62g04004</name>
</gene>
<dbReference type="PANTHER" id="PTHR31051">
    <property type="entry name" value="PROTEASOME ASSEMBLY CHAPERONE 3"/>
    <property type="match status" value="1"/>
</dbReference>
<name>A0AAD9K4T6_9ANNE</name>
<evidence type="ECO:0000313" key="2">
    <source>
        <dbReference type="Proteomes" id="UP001208570"/>
    </source>
</evidence>
<evidence type="ECO:0000313" key="1">
    <source>
        <dbReference type="EMBL" id="KAK2164541.1"/>
    </source>
</evidence>
<keyword evidence="2" id="KW-1185">Reference proteome</keyword>